<dbReference type="PANTHER" id="PTHR43861:SF1">
    <property type="entry name" value="TRANS-ACONITATE 2-METHYLTRANSFERASE"/>
    <property type="match status" value="1"/>
</dbReference>
<organism evidence="2 3">
    <name type="scientific">Limimaricola soesokkakensis</name>
    <dbReference type="NCBI Taxonomy" id="1343159"/>
    <lineage>
        <taxon>Bacteria</taxon>
        <taxon>Pseudomonadati</taxon>
        <taxon>Pseudomonadota</taxon>
        <taxon>Alphaproteobacteria</taxon>
        <taxon>Rhodobacterales</taxon>
        <taxon>Paracoccaceae</taxon>
        <taxon>Limimaricola</taxon>
    </lineage>
</organism>
<sequence length="252" mass="27124">MTPSCERVARAFRRGLSSYHAEARVQARSAARLAEMLAEQGAGPRIDRVFEFGCGTGLLTQALRARFEIGDYRSNDLLPEAAAHLPPELRPGFCAGPVERLALDGRFDLIASGATIQWIADPAALLSRLCTHLAPGGFLLLGGFGRGHFAEIAALGAPAPLSYADPEEWPELLPPGLRIAAIEARREVMGFNDLPQLLRHLRATGVTGNARAGWGRAALRTAEARWRAEHALPDGRLALSYVSVHLVVSRPG</sequence>
<dbReference type="Proteomes" id="UP000193495">
    <property type="component" value="Unassembled WGS sequence"/>
</dbReference>
<dbReference type="PANTHER" id="PTHR43861">
    <property type="entry name" value="TRANS-ACONITATE 2-METHYLTRANSFERASE-RELATED"/>
    <property type="match status" value="1"/>
</dbReference>
<dbReference type="GO" id="GO:0008168">
    <property type="term" value="F:methyltransferase activity"/>
    <property type="evidence" value="ECO:0007669"/>
    <property type="project" value="UniProtKB-KW"/>
</dbReference>
<dbReference type="SUPFAM" id="SSF53335">
    <property type="entry name" value="S-adenosyl-L-methionine-dependent methyltransferases"/>
    <property type="match status" value="1"/>
</dbReference>
<dbReference type="CDD" id="cd02440">
    <property type="entry name" value="AdoMet_MTases"/>
    <property type="match status" value="1"/>
</dbReference>
<reference evidence="1 4" key="2">
    <citation type="submission" date="2018-03" db="EMBL/GenBank/DDBJ databases">
        <title>Genomic Encyclopedia of Archaeal and Bacterial Type Strains, Phase II (KMG-II): from individual species to whole genera.</title>
        <authorList>
            <person name="Goeker M."/>
        </authorList>
    </citation>
    <scope>NUCLEOTIDE SEQUENCE [LARGE SCALE GENOMIC DNA]</scope>
    <source>
        <strain evidence="1 4">DSM 29956</strain>
    </source>
</reference>
<dbReference type="EMBL" id="PYGB01000011">
    <property type="protein sequence ID" value="PSK82889.1"/>
    <property type="molecule type" value="Genomic_DNA"/>
</dbReference>
<accession>A0A1X6ZST0</accession>
<name>A0A1X6ZST0_9RHOB</name>
<evidence type="ECO:0000313" key="1">
    <source>
        <dbReference type="EMBL" id="PSK82889.1"/>
    </source>
</evidence>
<protein>
    <submittedName>
        <fullName evidence="2">Biotin biosynthesis protein BioC</fullName>
    </submittedName>
    <submittedName>
        <fullName evidence="1">Malonyl-CoA O-methyltransferase</fullName>
    </submittedName>
</protein>
<keyword evidence="4" id="KW-1185">Reference proteome</keyword>
<reference evidence="2 3" key="1">
    <citation type="submission" date="2017-03" db="EMBL/GenBank/DDBJ databases">
        <authorList>
            <person name="Afonso C.L."/>
            <person name="Miller P.J."/>
            <person name="Scott M.A."/>
            <person name="Spackman E."/>
            <person name="Goraichik I."/>
            <person name="Dimitrov K.M."/>
            <person name="Suarez D.L."/>
            <person name="Swayne D.E."/>
        </authorList>
    </citation>
    <scope>NUCLEOTIDE SEQUENCE [LARGE SCALE GENOMIC DNA]</scope>
    <source>
        <strain evidence="2 3">CECT 8367</strain>
    </source>
</reference>
<keyword evidence="1" id="KW-0808">Transferase</keyword>
<evidence type="ECO:0000313" key="4">
    <source>
        <dbReference type="Proteomes" id="UP000240624"/>
    </source>
</evidence>
<dbReference type="AlphaFoldDB" id="A0A1X6ZST0"/>
<dbReference type="RefSeq" id="WP_106535095.1">
    <property type="nucleotide sequence ID" value="NZ_FWFY01000010.1"/>
</dbReference>
<proteinExistence type="predicted"/>
<dbReference type="OrthoDB" id="9802097at2"/>
<evidence type="ECO:0000313" key="3">
    <source>
        <dbReference type="Proteomes" id="UP000193495"/>
    </source>
</evidence>
<dbReference type="EMBL" id="FWFY01000010">
    <property type="protein sequence ID" value="SLN60624.1"/>
    <property type="molecule type" value="Genomic_DNA"/>
</dbReference>
<dbReference type="InterPro" id="IPR029063">
    <property type="entry name" value="SAM-dependent_MTases_sf"/>
</dbReference>
<dbReference type="Gene3D" id="3.40.50.150">
    <property type="entry name" value="Vaccinia Virus protein VP39"/>
    <property type="match status" value="1"/>
</dbReference>
<dbReference type="GO" id="GO:0032259">
    <property type="term" value="P:methylation"/>
    <property type="evidence" value="ECO:0007669"/>
    <property type="project" value="UniProtKB-KW"/>
</dbReference>
<keyword evidence="1" id="KW-0489">Methyltransferase</keyword>
<dbReference type="Proteomes" id="UP000240624">
    <property type="component" value="Unassembled WGS sequence"/>
</dbReference>
<dbReference type="Pfam" id="PF13489">
    <property type="entry name" value="Methyltransf_23"/>
    <property type="match status" value="1"/>
</dbReference>
<gene>
    <name evidence="1" type="ORF">CLV79_1115</name>
    <name evidence="2" type="ORF">LOS8367_02902</name>
</gene>
<evidence type="ECO:0000313" key="2">
    <source>
        <dbReference type="EMBL" id="SLN60624.1"/>
    </source>
</evidence>